<comment type="catalytic activity">
    <reaction evidence="6 7">
        <text>L-glutamate 5-semialdehyde + phosphate + NADP(+) = L-glutamyl 5-phosphate + NADPH + H(+)</text>
        <dbReference type="Rhea" id="RHEA:19541"/>
        <dbReference type="ChEBI" id="CHEBI:15378"/>
        <dbReference type="ChEBI" id="CHEBI:43474"/>
        <dbReference type="ChEBI" id="CHEBI:57783"/>
        <dbReference type="ChEBI" id="CHEBI:58066"/>
        <dbReference type="ChEBI" id="CHEBI:58274"/>
        <dbReference type="ChEBI" id="CHEBI:58349"/>
        <dbReference type="EC" id="1.2.1.41"/>
    </reaction>
</comment>
<dbReference type="GO" id="GO:0005737">
    <property type="term" value="C:cytoplasm"/>
    <property type="evidence" value="ECO:0007669"/>
    <property type="project" value="UniProtKB-SubCell"/>
</dbReference>
<evidence type="ECO:0000256" key="1">
    <source>
        <dbReference type="ARBA" id="ARBA00004985"/>
    </source>
</evidence>
<proteinExistence type="inferred from homology"/>
<dbReference type="EMBL" id="CZBU01000002">
    <property type="protein sequence ID" value="CUQ76096.1"/>
    <property type="molecule type" value="Genomic_DNA"/>
</dbReference>
<feature type="domain" description="Aldehyde dehydrogenase" evidence="8">
    <location>
        <begin position="10"/>
        <end position="285"/>
    </location>
</feature>
<evidence type="ECO:0000256" key="4">
    <source>
        <dbReference type="ARBA" id="ARBA00022857"/>
    </source>
</evidence>
<dbReference type="RefSeq" id="WP_055214906.1">
    <property type="nucleotide sequence ID" value="NZ_CABIXW010000001.1"/>
</dbReference>
<dbReference type="OrthoDB" id="9809970at2"/>
<accession>A0A174YVW6</accession>
<dbReference type="FunFam" id="3.40.309.10:FF:000006">
    <property type="entry name" value="Gamma-glutamyl phosphate reductase"/>
    <property type="match status" value="1"/>
</dbReference>
<dbReference type="PANTHER" id="PTHR11063:SF8">
    <property type="entry name" value="DELTA-1-PYRROLINE-5-CARBOXYLATE SYNTHASE"/>
    <property type="match status" value="1"/>
</dbReference>
<dbReference type="InterPro" id="IPR016162">
    <property type="entry name" value="Ald_DH_N"/>
</dbReference>
<evidence type="ECO:0000313" key="9">
    <source>
        <dbReference type="EMBL" id="CUQ76096.1"/>
    </source>
</evidence>
<dbReference type="InterPro" id="IPR016161">
    <property type="entry name" value="Ald_DH/histidinol_DH"/>
</dbReference>
<dbReference type="GO" id="GO:0050661">
    <property type="term" value="F:NADP binding"/>
    <property type="evidence" value="ECO:0007669"/>
    <property type="project" value="InterPro"/>
</dbReference>
<evidence type="ECO:0000256" key="3">
    <source>
        <dbReference type="ARBA" id="ARBA00022650"/>
    </source>
</evidence>
<comment type="subcellular location">
    <subcellularLocation>
        <location evidence="7">Cytoplasm</location>
    </subcellularLocation>
</comment>
<keyword evidence="5 7" id="KW-0560">Oxidoreductase</keyword>
<dbReference type="PIRSF" id="PIRSF000151">
    <property type="entry name" value="GPR"/>
    <property type="match status" value="1"/>
</dbReference>
<dbReference type="Pfam" id="PF00171">
    <property type="entry name" value="Aldedh"/>
    <property type="match status" value="2"/>
</dbReference>
<evidence type="ECO:0000256" key="7">
    <source>
        <dbReference type="HAMAP-Rule" id="MF_00412"/>
    </source>
</evidence>
<dbReference type="HAMAP" id="MF_00412">
    <property type="entry name" value="ProA"/>
    <property type="match status" value="1"/>
</dbReference>
<dbReference type="PROSITE" id="PS01223">
    <property type="entry name" value="PROA"/>
    <property type="match status" value="1"/>
</dbReference>
<name>A0A174YVW6_9FIRM</name>
<dbReference type="NCBIfam" id="NF001221">
    <property type="entry name" value="PRK00197.1"/>
    <property type="match status" value="1"/>
</dbReference>
<dbReference type="EC" id="1.2.1.41" evidence="7"/>
<evidence type="ECO:0000256" key="6">
    <source>
        <dbReference type="ARBA" id="ARBA00049024"/>
    </source>
</evidence>
<comment type="similarity">
    <text evidence="7">Belongs to the gamma-glutamyl phosphate reductase family.</text>
</comment>
<dbReference type="Proteomes" id="UP000095780">
    <property type="component" value="Unassembled WGS sequence"/>
</dbReference>
<comment type="pathway">
    <text evidence="1 7">Amino-acid biosynthesis; L-proline biosynthesis; L-glutamate 5-semialdehyde from L-glutamate: step 2/2.</text>
</comment>
<dbReference type="InterPro" id="IPR012134">
    <property type="entry name" value="Glu-5-SA_DH"/>
</dbReference>
<evidence type="ECO:0000256" key="2">
    <source>
        <dbReference type="ARBA" id="ARBA00022605"/>
    </source>
</evidence>
<dbReference type="NCBIfam" id="TIGR00407">
    <property type="entry name" value="proA"/>
    <property type="match status" value="1"/>
</dbReference>
<gene>
    <name evidence="7 9" type="primary">proA</name>
    <name evidence="9" type="ORF">ERS852490_00867</name>
    <name evidence="10" type="ORF">ERS852492_00148</name>
</gene>
<dbReference type="InterPro" id="IPR000965">
    <property type="entry name" value="GPR_dom"/>
</dbReference>
<dbReference type="Gene3D" id="3.40.605.10">
    <property type="entry name" value="Aldehyde Dehydrogenase, Chain A, domain 1"/>
    <property type="match status" value="1"/>
</dbReference>
<dbReference type="CDD" id="cd07079">
    <property type="entry name" value="ALDH_F18-19_ProA-GPR"/>
    <property type="match status" value="1"/>
</dbReference>
<dbReference type="InterPro" id="IPR015590">
    <property type="entry name" value="Aldehyde_DH_dom"/>
</dbReference>
<evidence type="ECO:0000313" key="12">
    <source>
        <dbReference type="Proteomes" id="UP000095780"/>
    </source>
</evidence>
<dbReference type="InterPro" id="IPR016163">
    <property type="entry name" value="Ald_DH_C"/>
</dbReference>
<keyword evidence="4 7" id="KW-0521">NADP</keyword>
<evidence type="ECO:0000259" key="8">
    <source>
        <dbReference type="Pfam" id="PF00171"/>
    </source>
</evidence>
<dbReference type="GO" id="GO:0055129">
    <property type="term" value="P:L-proline biosynthetic process"/>
    <property type="evidence" value="ECO:0007669"/>
    <property type="project" value="UniProtKB-UniRule"/>
</dbReference>
<dbReference type="AlphaFoldDB" id="A0A174YVW6"/>
<organism evidence="9 11">
    <name type="scientific">Lachnospira eligens</name>
    <dbReference type="NCBI Taxonomy" id="39485"/>
    <lineage>
        <taxon>Bacteria</taxon>
        <taxon>Bacillati</taxon>
        <taxon>Bacillota</taxon>
        <taxon>Clostridia</taxon>
        <taxon>Lachnospirales</taxon>
        <taxon>Lachnospiraceae</taxon>
        <taxon>Lachnospira</taxon>
    </lineage>
</organism>
<dbReference type="SUPFAM" id="SSF53720">
    <property type="entry name" value="ALDH-like"/>
    <property type="match status" value="1"/>
</dbReference>
<feature type="domain" description="Aldehyde dehydrogenase" evidence="8">
    <location>
        <begin position="315"/>
        <end position="377"/>
    </location>
</feature>
<keyword evidence="2 7" id="KW-0028">Amino-acid biosynthesis</keyword>
<dbReference type="UniPathway" id="UPA00098">
    <property type="reaction ID" value="UER00360"/>
</dbReference>
<evidence type="ECO:0000313" key="10">
    <source>
        <dbReference type="EMBL" id="CUQ79770.1"/>
    </source>
</evidence>
<dbReference type="PANTHER" id="PTHR11063">
    <property type="entry name" value="GLUTAMATE SEMIALDEHYDE DEHYDROGENASE"/>
    <property type="match status" value="1"/>
</dbReference>
<dbReference type="InterPro" id="IPR020593">
    <property type="entry name" value="G-glutamylP_reductase_CS"/>
</dbReference>
<evidence type="ECO:0000256" key="5">
    <source>
        <dbReference type="ARBA" id="ARBA00023002"/>
    </source>
</evidence>
<keyword evidence="3 7" id="KW-0641">Proline biosynthesis</keyword>
<comment type="function">
    <text evidence="7">Catalyzes the NADPH-dependent reduction of L-glutamate 5-phosphate into L-glutamate 5-semialdehyde and phosphate. The product spontaneously undergoes cyclization to form 1-pyrroline-5-carboxylate.</text>
</comment>
<dbReference type="EMBL" id="CZBV01000001">
    <property type="protein sequence ID" value="CUQ79770.1"/>
    <property type="molecule type" value="Genomic_DNA"/>
</dbReference>
<dbReference type="Gene3D" id="3.40.309.10">
    <property type="entry name" value="Aldehyde Dehydrogenase, Chain A, domain 2"/>
    <property type="match status" value="1"/>
</dbReference>
<keyword evidence="7" id="KW-0963">Cytoplasm</keyword>
<protein>
    <recommendedName>
        <fullName evidence="7">Gamma-glutamyl phosphate reductase</fullName>
        <shortName evidence="7">GPR</shortName>
        <ecNumber evidence="7">1.2.1.41</ecNumber>
    </recommendedName>
    <alternativeName>
        <fullName evidence="7">Glutamate-5-semialdehyde dehydrogenase</fullName>
    </alternativeName>
    <alternativeName>
        <fullName evidence="7">Glutamyl-gamma-semialdehyde dehydrogenase</fullName>
        <shortName evidence="7">GSA dehydrogenase</shortName>
    </alternativeName>
</protein>
<reference evidence="11 12" key="1">
    <citation type="submission" date="2015-09" db="EMBL/GenBank/DDBJ databases">
        <authorList>
            <consortium name="Pathogen Informatics"/>
        </authorList>
    </citation>
    <scope>NUCLEOTIDE SEQUENCE [LARGE SCALE GENOMIC DNA]</scope>
    <source>
        <strain evidence="9 11">2789STDY5834875</strain>
        <strain evidence="10 12">2789STDY5834878</strain>
    </source>
</reference>
<sequence>MESLEQIGIKAKKASRYLAKLGIDEKNKALEAVADALTANAESIIAANEKDLVNAKANGMKPALIDRLTLDVKRINAMADGIRVLTGLEDPVGEVTGMKKRPNGLVIGTKRVPLGVVAIIYESRPNVTADAFGLTFKSGNACILRGGSDSINSNIAIADVIANALSDNGINPDVINLIKDTDRALVNQLMKMNDYIDVIIPRGGAGLIKNVVNNSTVPVIETGTGNCHVYVDEYADIDMAVKVIYNAKTSRIGVCNACESLVIHKAVAKQAIPLIVNALKEKNVEVRGDEYAMQCDSRIVPASDDDWGMEYLDYIISVKTVDSVDEAIEHINTYNTGHSESIITKDYNNANRFLDEIDAACVYVNASTRFSDGFEFGFGAEIGISTQKLHARGPMGLKALTTTKYVIYGEGQIRQ</sequence>
<dbReference type="Proteomes" id="UP000095621">
    <property type="component" value="Unassembled WGS sequence"/>
</dbReference>
<dbReference type="GO" id="GO:0004350">
    <property type="term" value="F:glutamate-5-semialdehyde dehydrogenase activity"/>
    <property type="evidence" value="ECO:0007669"/>
    <property type="project" value="UniProtKB-UniRule"/>
</dbReference>
<evidence type="ECO:0000313" key="11">
    <source>
        <dbReference type="Proteomes" id="UP000095621"/>
    </source>
</evidence>